<feature type="region of interest" description="Disordered" evidence="1">
    <location>
        <begin position="37"/>
        <end position="56"/>
    </location>
</feature>
<keyword evidence="3" id="KW-1185">Reference proteome</keyword>
<feature type="compositionally biased region" description="Low complexity" evidence="1">
    <location>
        <begin position="40"/>
        <end position="55"/>
    </location>
</feature>
<proteinExistence type="predicted"/>
<sequence>MSNPQEEVYHFNHDVNPTTAALTINAISKGPFPALEHTFSRSTTAPSPTKAAAESQQGKTVGFLALVGPPAASKILKWAQSGHGHGRHGDFLAKDKRTLQNRLWARRALKMADVLGFSRTASFDKGLRRDLSEEEAKKLKGIYKYSHVEVKLAVHAIYVLLRDFMPGFRGPVTMDQLLALRDARWSDGTKPEFKIVVSRLKCGNCKNMLAKISEVTGVKLHLVIGKRKQDYQYKQRAVENKKKKTGHDGDETATNQASSSDVQTPPALQTPPRNRAKRQPVTPLDSDKETVYPDKYLPATPVSKPPTPMR</sequence>
<dbReference type="OrthoDB" id="4841107at2759"/>
<dbReference type="AlphaFoldDB" id="A0A2C5Z3K3"/>
<protein>
    <submittedName>
        <fullName evidence="2">Uncharacterized protein</fullName>
    </submittedName>
</protein>
<feature type="compositionally biased region" description="Polar residues" evidence="1">
    <location>
        <begin position="252"/>
        <end position="267"/>
    </location>
</feature>
<name>A0A2C5Z3K3_9HYPO</name>
<dbReference type="STRING" id="2004952.A0A2C5Z3K3"/>
<gene>
    <name evidence="2" type="ORF">CDD80_2976</name>
</gene>
<accession>A0A2C5Z3K3</accession>
<feature type="compositionally biased region" description="Basic and acidic residues" evidence="1">
    <location>
        <begin position="238"/>
        <end position="250"/>
    </location>
</feature>
<comment type="caution">
    <text evidence="2">The sequence shown here is derived from an EMBL/GenBank/DDBJ whole genome shotgun (WGS) entry which is preliminary data.</text>
</comment>
<evidence type="ECO:0000313" key="2">
    <source>
        <dbReference type="EMBL" id="PHH74576.1"/>
    </source>
</evidence>
<evidence type="ECO:0000256" key="1">
    <source>
        <dbReference type="SAM" id="MobiDB-lite"/>
    </source>
</evidence>
<feature type="region of interest" description="Disordered" evidence="1">
    <location>
        <begin position="238"/>
        <end position="310"/>
    </location>
</feature>
<organism evidence="2 3">
    <name type="scientific">Ophiocordyceps camponoti-rufipedis</name>
    <dbReference type="NCBI Taxonomy" id="2004952"/>
    <lineage>
        <taxon>Eukaryota</taxon>
        <taxon>Fungi</taxon>
        <taxon>Dikarya</taxon>
        <taxon>Ascomycota</taxon>
        <taxon>Pezizomycotina</taxon>
        <taxon>Sordariomycetes</taxon>
        <taxon>Hypocreomycetidae</taxon>
        <taxon>Hypocreales</taxon>
        <taxon>Ophiocordycipitaceae</taxon>
        <taxon>Ophiocordyceps</taxon>
    </lineage>
</organism>
<reference evidence="2 3" key="1">
    <citation type="submission" date="2017-06" db="EMBL/GenBank/DDBJ databases">
        <title>Ant-infecting Ophiocordyceps genomes reveal a high diversity of potential behavioral manipulation genes and a possible major role for enterotoxins.</title>
        <authorList>
            <person name="De Bekker C."/>
            <person name="Evans H.C."/>
            <person name="Brachmann A."/>
            <person name="Hughes D.P."/>
        </authorList>
    </citation>
    <scope>NUCLEOTIDE SEQUENCE [LARGE SCALE GENOMIC DNA]</scope>
    <source>
        <strain evidence="2 3">Map16</strain>
    </source>
</reference>
<dbReference type="Proteomes" id="UP000226431">
    <property type="component" value="Unassembled WGS sequence"/>
</dbReference>
<evidence type="ECO:0000313" key="3">
    <source>
        <dbReference type="Proteomes" id="UP000226431"/>
    </source>
</evidence>
<dbReference type="EMBL" id="NJES01000265">
    <property type="protein sequence ID" value="PHH74576.1"/>
    <property type="molecule type" value="Genomic_DNA"/>
</dbReference>